<dbReference type="PANTHER" id="PTHR37984">
    <property type="entry name" value="PROTEIN CBG26694"/>
    <property type="match status" value="1"/>
</dbReference>
<reference evidence="12" key="1">
    <citation type="submission" date="2021-02" db="EMBL/GenBank/DDBJ databases">
        <authorList>
            <person name="Nowell W R."/>
        </authorList>
    </citation>
    <scope>NUCLEOTIDE SEQUENCE</scope>
</reference>
<dbReference type="InterPro" id="IPR021109">
    <property type="entry name" value="Peptidase_aspartic_dom_sf"/>
</dbReference>
<feature type="compositionally biased region" description="Low complexity" evidence="8">
    <location>
        <begin position="4021"/>
        <end position="4038"/>
    </location>
</feature>
<organism evidence="12 13">
    <name type="scientific">Rotaria magnacalcarata</name>
    <dbReference type="NCBI Taxonomy" id="392030"/>
    <lineage>
        <taxon>Eukaryota</taxon>
        <taxon>Metazoa</taxon>
        <taxon>Spiralia</taxon>
        <taxon>Gnathifera</taxon>
        <taxon>Rotifera</taxon>
        <taxon>Eurotatoria</taxon>
        <taxon>Bdelloidea</taxon>
        <taxon>Philodinida</taxon>
        <taxon>Philodinidae</taxon>
        <taxon>Rotaria</taxon>
    </lineage>
</organism>
<feature type="compositionally biased region" description="Polar residues" evidence="8">
    <location>
        <begin position="35"/>
        <end position="50"/>
    </location>
</feature>
<dbReference type="GO" id="GO:0015074">
    <property type="term" value="P:DNA integration"/>
    <property type="evidence" value="ECO:0007669"/>
    <property type="project" value="InterPro"/>
</dbReference>
<keyword evidence="4" id="KW-0540">Nuclease</keyword>
<dbReference type="PROSITE" id="PS50994">
    <property type="entry name" value="INTEGRASE"/>
    <property type="match status" value="1"/>
</dbReference>
<evidence type="ECO:0000256" key="1">
    <source>
        <dbReference type="ARBA" id="ARBA00012493"/>
    </source>
</evidence>
<dbReference type="Proteomes" id="UP000663856">
    <property type="component" value="Unassembled WGS sequence"/>
</dbReference>
<feature type="compositionally biased region" description="Basic and acidic residues" evidence="8">
    <location>
        <begin position="3930"/>
        <end position="3939"/>
    </location>
</feature>
<sequence>MADENKQKSGNQGIPETINPNPVGAEAYLSEPDQSDQGDQTRQKKNSSQKNPKDILMKKNKDELTDQLLKALNDIQIKDAHLNKLSAEYNKANIDRTSLNQTNQKIIDDYNTVLNEHTNLIQTVKDLQDARQRELDEEASRDTRYKNDRAKIMGSYYGLLQSTRDIVHKFLHDNGLNINRANNDTLEMAIRSAESAVELQNQSVQAALAQQQIPSNPVSSATSTVQTSISSTPINTSQSSIPSSNPNVSGQSQNFNYNIVSSSQSLPPPSSHYQTSTQPPTSTITTSSASHIPQMSSGYGSANASGGGTQSNHPTAEELTVQRIVDNCNQSLQSNKPIDFDIKPNNGQQTQYQRNVINRTNILMRFCSESQTFEEFHSLIRLYLGITKPDNKFISEKDVILQKFKGNTLSQFLYHIEKYHKYALLYFQKDETRFQIELEKTLVGSVLEGIMDDIPEEHSSYMLTISTIIEFLANKNIKIIDKEDVFNNCPIKENESVDSLKNRLKVNYNISHPHENPEESNELKNKFYAYLNKDICKKLKTKIDEQEALSNTKATFSQITNLAEVIERTLNSPSAKICYQEPSRQSRYDYKNKYSRESPDKRNSSYNKDSVKYKNNSYNKQSKNSYYSNDRSRDRSYSTSPNSNHKRQQSSSPNEDKNYKYKNSNRYNDNKYKRNNYHSNKPYYRKDQSSSRERSSSPSYDKRDRSPSKSPQRTYTKPKNDKSKVKVVRKTSSSPDGAKANPISLISSNEFLVCPDCKCVSIGSKKCTNCLNLCHYCHMTNHYIKNCRKYKVIRDNFHKNPKNNFNIRYKQNIVIKKVNKIPNNITDESSIECVSDNDSKHTINILPTTPKIVKKSKVKNTNKNGNNKKIFRIPKKTPETFLNMAEDPNFKVPKLKSCIKTNKIVNSKKKKVSFNRINHCVKFGSFWEPAKLSDTSVEKKVFIKFAKTIREIDYFIDTSELQNQEIKIDVLKNLTKQDQQDALILQNSFVNKDDIRLENLQLEETMNNTIVNKFDTNINNITKGSNYTISSVNYNYLLINPNKPVKPIIPVKPTNSSETISVNFSNLIKNELLGRSSINNSVVSDKNNLIPENTENKLQFPKNIFNDLNFEIDNCCESSLMYNYKLLFLNNNNLIKLENFNSQLNHFVISSFPNFKIDFSQIKLTKNLNKIYKIVQSSIYNNFNNMDNFNHNFKIFNLFNKNNLIYLYIAINFFNTYVFNVNNFNEMFLNIFKLNNFNKVQIRLNTIVEGTGANCTNHTCNAYEFGDPTKDCESMEEKILNTLTKRQQELAINGIPRQNYWIMANKDKHSVRSINRPDILTFFISINDKPCKCLIDSGAQMSSMTKAGLKYFDIPSKELPPGKYNSSGMGGITPITHVAQANVVCHDLKFPLHSFKIINNSNPDYYVTLGSDWLKENKIIIDPFNLSIGCQIDKESYWELFCNCKLKICRRILRNIPVFCHEGITPKVQQETLSNFNIALPNVQIVEHKNCLCNAPTMEKLNSFIYFNSNYNDLENNEINDYIVNINENNGKIIDNILIKDTMTNIHNCHFSVIKNAYASYCKLNRGTRIGTVSTPMCQVNDKDYPVRLNNNLNEHDVILKHENAINHNTNNNAHINFTTYNDSNSEKILEVNKLQNLKNIYNFKHSENIHVHYDLMAPNIGEHVKADDPDLPDQSTWTQESLNNKLKIESDSVEHVDTLQNLLFKYKDVFSQTDFSKEASLDPLTVELTDQIPIFIPQYKFQPDIEDAVQSKVNELIEQRQVVPSKSRYNFPILPIKKRTGLNTADNIRIVLDLRLLNKKAIKFDYPIPDISIILQKLGGFNLYTSLDFTNSFWQLPLDEASQDYMSFSTARGKYKLTRAPQGFVNTAAAFQSSMNYVFGDLLFNKELPVKTIVNGVPVWTKVSRTRLISYIDDVIILSENSQVMELMLELVLKKISEYQLKLKISKCIFSATKLDFVGHEISSNGIRKQPKYVEKVMQVQRPEKIKDLLKFMGMANWVMKFCKNFSEIARPLSILQKTDKKSMKLPIEWTDERIKSFEAIKALIKEDITLAYPMPDKECGELQLFCDASDNSIGSTLCQYQPVKNKDGKDELVLRTIANYSCVLNKHARNYSIREKELSAIRLSLEHYKPYLMGRSFCIWSDHRSLIYLQTMKLINTRLYRTAEELACFDFKICYIPGKDNFYADIMSRIKYDQMIEKATKNHADKIPDHMSVIEISGGGDSLISSLSLILFEWKRKEGKINNYETFSNEYNLKLREKLQRHIYNSPSRYGVTLTKDNRKEWQSYALEGVTLPDEFIQCFANLYRGEIELYFSNTSPVIFRCDDSKKIDHNRVGRLQIKGGTHFNVLKYTKANVHYSKDHIMFHKKFNNIKDNSEFEKIETLPKNKDNVISIKHSNLEIKTDKLNRRFTNNFNLIHDSFPLQAYQSQDFVKHSSYNNVSKPSFEIPPNLLKCNHKNNNHSMAYSMFELGYEINYCALFDTCASINLMSETLANYLFSMRLLHWDETKSMNIVCSGGKEIKINMKFAYAEPFIGYAWSFRNVKFGIVRDNIIPCCCIFGFEFMTKNHITLNYNLMTVDMTGEHLANLGIYTKNSNDVFQPDYNNCEYIFKDEIRNFDKNIEKLPIEIISTYKKLFTKDLLNLKIKQLLKNYDYKTAPPHIKKLIDEAGKVATEHCATIESSELICTKPIVNFQNSLTLPEIVKNKFILENFQQNYRDTNEYKTMSPKLQLYCDLSHEKIVKLYNEYLSKLQSDPSVTKASLNIPEEIDHVRIHPMLNFDLISKINFIDNPKSNHLLIKSNKSKNIINNTAFVKNSNKYKIVPDYIKLKNKPDFYNSEPFIENSSMDNSTLEIIRISTLNKSINTAIQRKTLLNDLIRNTNISYKERNALLQEKFNLNNLKFDNEIYTYFKNDEAIINLQDADKLIKDLKHAIQYNKHGKWNNLRMFHTAKKNLFVINDLLIWYRPNDNKILPCVTRNYITNLIIKIHSNNHEGIPKIQNRVKKIFYYPNIEFLTSEIISSCPICQIIKPNIGPNKPRLPNLEVKADYALDHCMGDLTFLQKSNGNIGLFVVIDIASRKCFAEPIKNKTSSEVIRAFQQIIDKQMSGSHIKMLRVDNGTEFTSKEFKEYCKSIGTQLTFGNAFSSKSGGLVERLNGTIKQLIKVHMVKDKPDKWSNHIYKVINNYNHSPHSAINNNSPYEMFIKLSCNISNPLPLTSKDRDELLRSQPKFPYFKVGDYVLRKIDRIGRQVQDSMKPYFDGPYEIIEEAEHRKSFTLMASDGSTRRCHYDKLKKFKNPPDWLYKNVYFQKYLWSKIPKNIKNITNIKKEQYYYKYDNDYTETDNSIISSPPQKYHKEYFYSPLRQPIKQEKKIYSNAKKQLREERLNMSWHTSDENGYSSDDGEIKYLTPLKNKLIQVPIIPVTKSPANITPINNHSIVTNQILTSPNLSPTTSFNTLLQNCSPVLPLRLPKKSNKLEVKILPNLSDNNISCLLTHQELDSLDPNINIKIRSNIVKEFLTITENEEYNLNQSFYSDPGESIKTYIKPIFPIVSETNDNLISRKQPAEWHITGAGEELATIQRLLEQEAWTDNILRKKTFLKFRCIPQINAIMNASLSTNMINTNIIITTISLELSQFLSTEYHYGVEIKRFRGFELSLHELFHYLNNIFFKLMSKPNVFIQLILPPSICLVTNALFLIDNFNRINNAGVFLNEFTRAELYHESINFDIACKEALHALNIQSGQYGHLSNFSIGSDRTITNREIRQLRQQWRNYEIDQMPLGRHIKPDGINRTNHAIKQMMMNLVKAVLRYNPNINLYIKQQFINDIPVPLNNNINVVNQNVANDFEVLIDEVYPVAEILNNLVINPVQQNFPPVLAPQNLFPINFNQQNLPNNNAQMNNEQLHVEPMNQQNIDNNINNNNIPQRPVNIPNFERRPIDRSHSPRNYRRSYNDHKFRPPTPFFKPNFKTHYKPQHVDILHYLSSTNEQRRANSFSQTRSSSPSYKRSHSYHKDLDIKLPSPIQNVNSNLNSKNNSKTVSNKPTLKRNNSVR</sequence>
<evidence type="ECO:0000256" key="2">
    <source>
        <dbReference type="ARBA" id="ARBA00022679"/>
    </source>
</evidence>
<feature type="compositionally biased region" description="Low complexity" evidence="8">
    <location>
        <begin position="261"/>
        <end position="304"/>
    </location>
</feature>
<dbReference type="Proteomes" id="UP000663866">
    <property type="component" value="Unassembled WGS sequence"/>
</dbReference>
<keyword evidence="6" id="KW-0378">Hydrolase</keyword>
<dbReference type="GO" id="GO:0003676">
    <property type="term" value="F:nucleic acid binding"/>
    <property type="evidence" value="ECO:0007669"/>
    <property type="project" value="InterPro"/>
</dbReference>
<feature type="compositionally biased region" description="Polar residues" evidence="8">
    <location>
        <begin position="708"/>
        <end position="717"/>
    </location>
</feature>
<keyword evidence="3" id="KW-0548">Nucleotidyltransferase</keyword>
<feature type="region of interest" description="Disordered" evidence="8">
    <location>
        <begin position="3915"/>
        <end position="3956"/>
    </location>
</feature>
<name>A0A819NPB3_9BILA</name>
<keyword evidence="7" id="KW-0695">RNA-directed DNA polymerase</keyword>
<dbReference type="SUPFAM" id="SSF50630">
    <property type="entry name" value="Acid proteases"/>
    <property type="match status" value="1"/>
</dbReference>
<dbReference type="InterPro" id="IPR000477">
    <property type="entry name" value="RT_dom"/>
</dbReference>
<dbReference type="SUPFAM" id="SSF56672">
    <property type="entry name" value="DNA/RNA polymerases"/>
    <property type="match status" value="1"/>
</dbReference>
<accession>A0A819NPB3</accession>
<dbReference type="InterPro" id="IPR041588">
    <property type="entry name" value="Integrase_H2C2"/>
</dbReference>
<dbReference type="Pfam" id="PF00665">
    <property type="entry name" value="rve"/>
    <property type="match status" value="1"/>
</dbReference>
<dbReference type="InterPro" id="IPR036397">
    <property type="entry name" value="RNaseH_sf"/>
</dbReference>
<feature type="region of interest" description="Disordered" evidence="8">
    <location>
        <begin position="1"/>
        <end position="58"/>
    </location>
</feature>
<evidence type="ECO:0000256" key="7">
    <source>
        <dbReference type="ARBA" id="ARBA00022918"/>
    </source>
</evidence>
<feature type="region of interest" description="Disordered" evidence="8">
    <location>
        <begin position="213"/>
        <end position="314"/>
    </location>
</feature>
<evidence type="ECO:0000256" key="8">
    <source>
        <dbReference type="SAM" id="MobiDB-lite"/>
    </source>
</evidence>
<proteinExistence type="predicted"/>
<feature type="compositionally biased region" description="Basic and acidic residues" evidence="8">
    <location>
        <begin position="588"/>
        <end position="603"/>
    </location>
</feature>
<dbReference type="Gene3D" id="3.10.10.10">
    <property type="entry name" value="HIV Type 1 Reverse Transcriptase, subunit A, domain 1"/>
    <property type="match status" value="1"/>
</dbReference>
<evidence type="ECO:0000256" key="3">
    <source>
        <dbReference type="ARBA" id="ARBA00022695"/>
    </source>
</evidence>
<dbReference type="InterPro" id="IPR012337">
    <property type="entry name" value="RNaseH-like_sf"/>
</dbReference>
<dbReference type="CDD" id="cd09274">
    <property type="entry name" value="RNase_HI_RT_Ty3"/>
    <property type="match status" value="1"/>
</dbReference>
<feature type="domain" description="Integrase catalytic" evidence="10">
    <location>
        <begin position="3036"/>
        <end position="3206"/>
    </location>
</feature>
<gene>
    <name evidence="12" type="ORF">OVN521_LOCUS14970</name>
    <name evidence="11" type="ORF">WKI299_LOCUS7229</name>
</gene>
<feature type="compositionally biased region" description="Basic and acidic residues" evidence="8">
    <location>
        <begin position="684"/>
        <end position="707"/>
    </location>
</feature>
<evidence type="ECO:0000259" key="10">
    <source>
        <dbReference type="PROSITE" id="PS50994"/>
    </source>
</evidence>
<evidence type="ECO:0000259" key="9">
    <source>
        <dbReference type="PROSITE" id="PS50878"/>
    </source>
</evidence>
<dbReference type="Gene3D" id="3.30.70.270">
    <property type="match status" value="2"/>
</dbReference>
<feature type="compositionally biased region" description="Polar residues" evidence="8">
    <location>
        <begin position="213"/>
        <end position="260"/>
    </location>
</feature>
<feature type="compositionally biased region" description="Low complexity" evidence="8">
    <location>
        <begin position="604"/>
        <end position="629"/>
    </location>
</feature>
<evidence type="ECO:0000313" key="11">
    <source>
        <dbReference type="EMBL" id="CAF2033879.1"/>
    </source>
</evidence>
<keyword evidence="5" id="KW-0255">Endonuclease</keyword>
<dbReference type="GO" id="GO:0004190">
    <property type="term" value="F:aspartic-type endopeptidase activity"/>
    <property type="evidence" value="ECO:0007669"/>
    <property type="project" value="InterPro"/>
</dbReference>
<evidence type="ECO:0000313" key="12">
    <source>
        <dbReference type="EMBL" id="CAF3999717.1"/>
    </source>
</evidence>
<dbReference type="Gene3D" id="1.10.340.70">
    <property type="match status" value="1"/>
</dbReference>
<evidence type="ECO:0000256" key="4">
    <source>
        <dbReference type="ARBA" id="ARBA00022722"/>
    </source>
</evidence>
<feature type="region of interest" description="Disordered" evidence="8">
    <location>
        <begin position="588"/>
        <end position="740"/>
    </location>
</feature>
<keyword evidence="2" id="KW-0808">Transferase</keyword>
<dbReference type="InterPro" id="IPR041373">
    <property type="entry name" value="RT_RNaseH"/>
</dbReference>
<dbReference type="Pfam" id="PF17917">
    <property type="entry name" value="RT_RNaseH"/>
    <property type="match status" value="1"/>
</dbReference>
<dbReference type="CDD" id="cd01647">
    <property type="entry name" value="RT_LTR"/>
    <property type="match status" value="1"/>
</dbReference>
<feature type="compositionally biased region" description="Low complexity" evidence="8">
    <location>
        <begin position="3915"/>
        <end position="3929"/>
    </location>
</feature>
<dbReference type="InterPro" id="IPR001584">
    <property type="entry name" value="Integrase_cat-core"/>
</dbReference>
<dbReference type="InterPro" id="IPR050951">
    <property type="entry name" value="Retrovirus_Pol_polyprotein"/>
</dbReference>
<feature type="compositionally biased region" description="Polar residues" evidence="8">
    <location>
        <begin position="8"/>
        <end position="20"/>
    </location>
</feature>
<dbReference type="InterPro" id="IPR043502">
    <property type="entry name" value="DNA/RNA_pol_sf"/>
</dbReference>
<dbReference type="GO" id="GO:0004519">
    <property type="term" value="F:endonuclease activity"/>
    <property type="evidence" value="ECO:0007669"/>
    <property type="project" value="UniProtKB-KW"/>
</dbReference>
<dbReference type="GO" id="GO:0006508">
    <property type="term" value="P:proteolysis"/>
    <property type="evidence" value="ECO:0007669"/>
    <property type="project" value="InterPro"/>
</dbReference>
<dbReference type="PROSITE" id="PS00141">
    <property type="entry name" value="ASP_PROTEASE"/>
    <property type="match status" value="1"/>
</dbReference>
<dbReference type="Pfam" id="PF17921">
    <property type="entry name" value="Integrase_H2C2"/>
    <property type="match status" value="1"/>
</dbReference>
<protein>
    <recommendedName>
        <fullName evidence="1">RNA-directed DNA polymerase</fullName>
        <ecNumber evidence="1">2.7.7.49</ecNumber>
    </recommendedName>
</protein>
<dbReference type="SUPFAM" id="SSF53098">
    <property type="entry name" value="Ribonuclease H-like"/>
    <property type="match status" value="1"/>
</dbReference>
<dbReference type="EMBL" id="CAJOBG010002333">
    <property type="protein sequence ID" value="CAF3999717.1"/>
    <property type="molecule type" value="Genomic_DNA"/>
</dbReference>
<dbReference type="Gene3D" id="2.40.70.10">
    <property type="entry name" value="Acid Proteases"/>
    <property type="match status" value="2"/>
</dbReference>
<dbReference type="PANTHER" id="PTHR37984:SF5">
    <property type="entry name" value="PROTEIN NYNRIN-LIKE"/>
    <property type="match status" value="1"/>
</dbReference>
<dbReference type="EMBL" id="CAJNRF010002169">
    <property type="protein sequence ID" value="CAF2033879.1"/>
    <property type="molecule type" value="Genomic_DNA"/>
</dbReference>
<dbReference type="InterPro" id="IPR001969">
    <property type="entry name" value="Aspartic_peptidase_AS"/>
</dbReference>
<evidence type="ECO:0000256" key="5">
    <source>
        <dbReference type="ARBA" id="ARBA00022759"/>
    </source>
</evidence>
<dbReference type="Gene3D" id="3.30.420.10">
    <property type="entry name" value="Ribonuclease H-like superfamily/Ribonuclease H"/>
    <property type="match status" value="1"/>
</dbReference>
<evidence type="ECO:0000256" key="6">
    <source>
        <dbReference type="ARBA" id="ARBA00022801"/>
    </source>
</evidence>
<comment type="caution">
    <text evidence="12">The sequence shown here is derived from an EMBL/GenBank/DDBJ whole genome shotgun (WGS) entry which is preliminary data.</text>
</comment>
<evidence type="ECO:0000313" key="13">
    <source>
        <dbReference type="Proteomes" id="UP000663866"/>
    </source>
</evidence>
<keyword evidence="13" id="KW-1185">Reference proteome</keyword>
<feature type="region of interest" description="Disordered" evidence="8">
    <location>
        <begin position="3984"/>
        <end position="4048"/>
    </location>
</feature>
<feature type="domain" description="Reverse transcriptase" evidence="9">
    <location>
        <begin position="1758"/>
        <end position="1963"/>
    </location>
</feature>
<dbReference type="CDD" id="cd00303">
    <property type="entry name" value="retropepsin_like"/>
    <property type="match status" value="1"/>
</dbReference>
<dbReference type="GO" id="GO:0003964">
    <property type="term" value="F:RNA-directed DNA polymerase activity"/>
    <property type="evidence" value="ECO:0007669"/>
    <property type="project" value="UniProtKB-KW"/>
</dbReference>
<dbReference type="EC" id="2.7.7.49" evidence="1"/>
<dbReference type="PROSITE" id="PS50878">
    <property type="entry name" value="RT_POL"/>
    <property type="match status" value="1"/>
</dbReference>
<feature type="compositionally biased region" description="Polar residues" evidence="8">
    <location>
        <begin position="639"/>
        <end position="653"/>
    </location>
</feature>
<dbReference type="InterPro" id="IPR043128">
    <property type="entry name" value="Rev_trsase/Diguanyl_cyclase"/>
</dbReference>
<feature type="compositionally biased region" description="Polar residues" evidence="8">
    <location>
        <begin position="3984"/>
        <end position="3994"/>
    </location>
</feature>
<dbReference type="Pfam" id="PF00078">
    <property type="entry name" value="RVT_1"/>
    <property type="match status" value="1"/>
</dbReference>